<dbReference type="PANTHER" id="PTHR37610:SF38">
    <property type="entry name" value="RETROTRANSPOSON COPIA-LIKE N-TERMINAL DOMAIN-CONTAINING PROTEIN"/>
    <property type="match status" value="1"/>
</dbReference>
<dbReference type="PANTHER" id="PTHR37610">
    <property type="entry name" value="CCHC-TYPE DOMAIN-CONTAINING PROTEIN"/>
    <property type="match status" value="1"/>
</dbReference>
<sequence>MQRLGHSLEDSIVGQVLYWSTLLVGRQTGEEFSLDIAKRRAMQLEAGEKRMAFAVVALIEPQPTASQSDSLFSKFTAKMTEALTKVQPPTLTTEPSVAPIGIKLDGTTYAFWSQVVEMYISRKDKLGYINGDIPQPPSTDPTFQKWRTDNAIVKGWLINSMDPSLIGNFIQFPTAKLVWDSIATTYFDGSDTSQVYDLQRRVTQLKQVGGSLEKYYNDLQGLWREIDFRCPNPMEYKIRGDVLQLPPFPIVEQAHAHVHREALRQFVLITGSADTVFSVVLATKGLKLGSSVQPPTVHNGRHKSRTSLKGLKCSHCGNSKHTHDTCFKLHRYPDW</sequence>
<comment type="caution">
    <text evidence="1">The sequence shown here is derived from an EMBL/GenBank/DDBJ whole genome shotgun (WGS) entry which is preliminary data.</text>
</comment>
<evidence type="ECO:0000313" key="1">
    <source>
        <dbReference type="EMBL" id="RVW37568.1"/>
    </source>
</evidence>
<dbReference type="EMBL" id="QGNW01001534">
    <property type="protein sequence ID" value="RVW37568.1"/>
    <property type="molecule type" value="Genomic_DNA"/>
</dbReference>
<accession>A0A438DQ06</accession>
<dbReference type="AlphaFoldDB" id="A0A438DQ06"/>
<proteinExistence type="predicted"/>
<reference evidence="1 2" key="1">
    <citation type="journal article" date="2018" name="PLoS Genet.">
        <title>Population sequencing reveals clonal diversity and ancestral inbreeding in the grapevine cultivar Chardonnay.</title>
        <authorList>
            <person name="Roach M.J."/>
            <person name="Johnson D.L."/>
            <person name="Bohlmann J."/>
            <person name="van Vuuren H.J."/>
            <person name="Jones S.J."/>
            <person name="Pretorius I.S."/>
            <person name="Schmidt S.A."/>
            <person name="Borneman A.R."/>
        </authorList>
    </citation>
    <scope>NUCLEOTIDE SEQUENCE [LARGE SCALE GENOMIC DNA]</scope>
    <source>
        <strain evidence="2">cv. Chardonnay</strain>
        <tissue evidence="1">Leaf</tissue>
    </source>
</reference>
<organism evidence="1 2">
    <name type="scientific">Vitis vinifera</name>
    <name type="common">Grape</name>
    <dbReference type="NCBI Taxonomy" id="29760"/>
    <lineage>
        <taxon>Eukaryota</taxon>
        <taxon>Viridiplantae</taxon>
        <taxon>Streptophyta</taxon>
        <taxon>Embryophyta</taxon>
        <taxon>Tracheophyta</taxon>
        <taxon>Spermatophyta</taxon>
        <taxon>Magnoliopsida</taxon>
        <taxon>eudicotyledons</taxon>
        <taxon>Gunneridae</taxon>
        <taxon>Pentapetalae</taxon>
        <taxon>rosids</taxon>
        <taxon>Vitales</taxon>
        <taxon>Vitaceae</taxon>
        <taxon>Viteae</taxon>
        <taxon>Vitis</taxon>
    </lineage>
</organism>
<dbReference type="Proteomes" id="UP000288805">
    <property type="component" value="Unassembled WGS sequence"/>
</dbReference>
<gene>
    <name evidence="1" type="ORF">CK203_073981</name>
</gene>
<dbReference type="Pfam" id="PF14223">
    <property type="entry name" value="Retrotran_gag_2"/>
    <property type="match status" value="1"/>
</dbReference>
<name>A0A438DQ06_VITVI</name>
<evidence type="ECO:0000313" key="2">
    <source>
        <dbReference type="Proteomes" id="UP000288805"/>
    </source>
</evidence>
<protein>
    <submittedName>
        <fullName evidence="1">Uncharacterized protein</fullName>
    </submittedName>
</protein>